<feature type="region of interest" description="Disordered" evidence="15">
    <location>
        <begin position="1310"/>
        <end position="1333"/>
    </location>
</feature>
<dbReference type="Gene3D" id="2.10.25.10">
    <property type="entry name" value="Laminin"/>
    <property type="match status" value="3"/>
</dbReference>
<feature type="chain" id="PRO_5025596776" evidence="17">
    <location>
        <begin position="24"/>
        <end position="1559"/>
    </location>
</feature>
<dbReference type="InterPro" id="IPR013320">
    <property type="entry name" value="ConA-like_dom_sf"/>
</dbReference>
<evidence type="ECO:0000256" key="14">
    <source>
        <dbReference type="PROSITE-ProRule" id="PRU00076"/>
    </source>
</evidence>
<comment type="similarity">
    <text evidence="2">Belongs to the neurexin family.</text>
</comment>
<keyword evidence="5" id="KW-0479">Metal-binding</keyword>
<keyword evidence="3 14" id="KW-0245">EGF-like domain</keyword>
<feature type="compositionally biased region" description="Polar residues" evidence="15">
    <location>
        <begin position="1385"/>
        <end position="1409"/>
    </location>
</feature>
<evidence type="ECO:0000259" key="19">
    <source>
        <dbReference type="PROSITE" id="PS50026"/>
    </source>
</evidence>
<dbReference type="GO" id="GO:0007155">
    <property type="term" value="P:cell adhesion"/>
    <property type="evidence" value="ECO:0007669"/>
    <property type="project" value="UniProtKB-KW"/>
</dbReference>
<evidence type="ECO:0000256" key="15">
    <source>
        <dbReference type="SAM" id="MobiDB-lite"/>
    </source>
</evidence>
<dbReference type="FunFam" id="2.60.120.200:FF:000005">
    <property type="entry name" value="neurexin-1 isoform X1"/>
    <property type="match status" value="1"/>
</dbReference>
<dbReference type="PROSITE" id="PS50025">
    <property type="entry name" value="LAM_G_DOMAIN"/>
    <property type="match status" value="6"/>
</dbReference>
<evidence type="ECO:0000256" key="5">
    <source>
        <dbReference type="ARBA" id="ARBA00022723"/>
    </source>
</evidence>
<dbReference type="FunFam" id="2.60.120.200:FF:000001">
    <property type="entry name" value="neurexin-1 isoform X1"/>
    <property type="match status" value="1"/>
</dbReference>
<dbReference type="SMART" id="SM00181">
    <property type="entry name" value="EGF"/>
    <property type="match status" value="3"/>
</dbReference>
<feature type="region of interest" description="Disordered" evidence="15">
    <location>
        <begin position="1370"/>
        <end position="1420"/>
    </location>
</feature>
<dbReference type="PROSITE" id="PS50026">
    <property type="entry name" value="EGF_3"/>
    <property type="match status" value="3"/>
</dbReference>
<comment type="caution">
    <text evidence="14">Lacks conserved residue(s) required for the propagation of feature annotation.</text>
</comment>
<proteinExistence type="inferred from homology"/>
<dbReference type="PANTHER" id="PTHR15036:SF57">
    <property type="entry name" value="NEUREXIN-3"/>
    <property type="match status" value="1"/>
</dbReference>
<dbReference type="Proteomes" id="UP000472262">
    <property type="component" value="Unassembled WGS sequence"/>
</dbReference>
<evidence type="ECO:0000256" key="7">
    <source>
        <dbReference type="ARBA" id="ARBA00022737"/>
    </source>
</evidence>
<feature type="domain" description="EGF-like" evidence="19">
    <location>
        <begin position="633"/>
        <end position="670"/>
    </location>
</feature>
<dbReference type="GO" id="GO:0002040">
    <property type="term" value="P:sprouting angiogenesis"/>
    <property type="evidence" value="ECO:0007669"/>
    <property type="project" value="UniProtKB-ARBA"/>
</dbReference>
<keyword evidence="6 17" id="KW-0732">Signal</keyword>
<organism evidence="20 21">
    <name type="scientific">Sinocyclocheilus grahami</name>
    <name type="common">Dianchi golden-line fish</name>
    <name type="synonym">Barbus grahami</name>
    <dbReference type="NCBI Taxonomy" id="75366"/>
    <lineage>
        <taxon>Eukaryota</taxon>
        <taxon>Metazoa</taxon>
        <taxon>Chordata</taxon>
        <taxon>Craniata</taxon>
        <taxon>Vertebrata</taxon>
        <taxon>Euteleostomi</taxon>
        <taxon>Actinopterygii</taxon>
        <taxon>Neopterygii</taxon>
        <taxon>Teleostei</taxon>
        <taxon>Ostariophysi</taxon>
        <taxon>Cypriniformes</taxon>
        <taxon>Cyprinidae</taxon>
        <taxon>Cyprininae</taxon>
        <taxon>Sinocyclocheilus</taxon>
    </lineage>
</organism>
<evidence type="ECO:0000256" key="16">
    <source>
        <dbReference type="SAM" id="Phobius"/>
    </source>
</evidence>
<dbReference type="FunFam" id="2.60.120.200:FF:000004">
    <property type="entry name" value="neurexin-1 isoform X1"/>
    <property type="match status" value="1"/>
</dbReference>
<evidence type="ECO:0000259" key="18">
    <source>
        <dbReference type="PROSITE" id="PS50025"/>
    </source>
</evidence>
<feature type="domain" description="Laminin G" evidence="18">
    <location>
        <begin position="1080"/>
        <end position="1280"/>
    </location>
</feature>
<evidence type="ECO:0000256" key="1">
    <source>
        <dbReference type="ARBA" id="ARBA00004479"/>
    </source>
</evidence>
<evidence type="ECO:0000256" key="17">
    <source>
        <dbReference type="SAM" id="SignalP"/>
    </source>
</evidence>
<dbReference type="FunFam" id="2.10.25.10:FF:000015">
    <property type="entry name" value="neurexin-1 isoform X1"/>
    <property type="match status" value="1"/>
</dbReference>
<accession>A0A672QB18</accession>
<dbReference type="Ensembl" id="ENSSGRT00000077708.1">
    <property type="protein sequence ID" value="ENSSGRP00000072964.1"/>
    <property type="gene ID" value="ENSSGRG00000036606.1"/>
</dbReference>
<name>A0A672QB18_SINGR</name>
<keyword evidence="9" id="KW-0130">Cell adhesion</keyword>
<evidence type="ECO:0000256" key="11">
    <source>
        <dbReference type="ARBA" id="ARBA00023136"/>
    </source>
</evidence>
<dbReference type="CDD" id="cd00054">
    <property type="entry name" value="EGF_CA"/>
    <property type="match status" value="2"/>
</dbReference>
<dbReference type="InterPro" id="IPR000742">
    <property type="entry name" value="EGF"/>
</dbReference>
<dbReference type="CDD" id="cd00110">
    <property type="entry name" value="LamG"/>
    <property type="match status" value="6"/>
</dbReference>
<dbReference type="GO" id="GO:0016020">
    <property type="term" value="C:membrane"/>
    <property type="evidence" value="ECO:0007669"/>
    <property type="project" value="UniProtKB-SubCell"/>
</dbReference>
<feature type="domain" description="EGF-like" evidence="19">
    <location>
        <begin position="194"/>
        <end position="231"/>
    </location>
</feature>
<evidence type="ECO:0000256" key="13">
    <source>
        <dbReference type="ARBA" id="ARBA00054347"/>
    </source>
</evidence>
<feature type="domain" description="Laminin G" evidence="18">
    <location>
        <begin position="23"/>
        <end position="198"/>
    </location>
</feature>
<feature type="domain" description="EGF-like" evidence="19">
    <location>
        <begin position="1039"/>
        <end position="1076"/>
    </location>
</feature>
<feature type="domain" description="Laminin G" evidence="18">
    <location>
        <begin position="675"/>
        <end position="847"/>
    </location>
</feature>
<keyword evidence="4 16" id="KW-0812">Transmembrane</keyword>
<dbReference type="Pfam" id="PF02210">
    <property type="entry name" value="Laminin_G_2"/>
    <property type="match status" value="6"/>
</dbReference>
<protein>
    <submittedName>
        <fullName evidence="20">Neurexin-3a-like</fullName>
    </submittedName>
</protein>
<reference evidence="20" key="1">
    <citation type="submission" date="2025-08" db="UniProtKB">
        <authorList>
            <consortium name="Ensembl"/>
        </authorList>
    </citation>
    <scope>IDENTIFICATION</scope>
</reference>
<keyword evidence="11 16" id="KW-0472">Membrane</keyword>
<feature type="transmembrane region" description="Helical" evidence="16">
    <location>
        <begin position="1486"/>
        <end position="1506"/>
    </location>
</feature>
<dbReference type="InterPro" id="IPR003585">
    <property type="entry name" value="Neurexin-like"/>
</dbReference>
<dbReference type="SMART" id="SM00294">
    <property type="entry name" value="4.1m"/>
    <property type="match status" value="1"/>
</dbReference>
<keyword evidence="12" id="KW-1015">Disulfide bond</keyword>
<dbReference type="SUPFAM" id="SSF49899">
    <property type="entry name" value="Concanavalin A-like lectins/glucanases"/>
    <property type="match status" value="6"/>
</dbReference>
<evidence type="ECO:0000256" key="9">
    <source>
        <dbReference type="ARBA" id="ARBA00022889"/>
    </source>
</evidence>
<keyword evidence="21" id="KW-1185">Reference proteome</keyword>
<evidence type="ECO:0000256" key="8">
    <source>
        <dbReference type="ARBA" id="ARBA00022837"/>
    </source>
</evidence>
<evidence type="ECO:0000256" key="4">
    <source>
        <dbReference type="ARBA" id="ARBA00022692"/>
    </source>
</evidence>
<feature type="domain" description="Laminin G" evidence="18">
    <location>
        <begin position="248"/>
        <end position="430"/>
    </location>
</feature>
<comment type="subcellular location">
    <subcellularLocation>
        <location evidence="1">Membrane</location>
        <topology evidence="1">Single-pass type I membrane protein</topology>
    </subcellularLocation>
</comment>
<dbReference type="InterPro" id="IPR050372">
    <property type="entry name" value="Neurexin-related_CASP"/>
</dbReference>
<dbReference type="InterPro" id="IPR001791">
    <property type="entry name" value="Laminin_G"/>
</dbReference>
<dbReference type="FunFam" id="2.60.120.200:FF:000003">
    <property type="entry name" value="neurexin-1 isoform X1"/>
    <property type="match status" value="1"/>
</dbReference>
<dbReference type="FunFam" id="2.10.25.10:FF:000029">
    <property type="entry name" value="neurexin-1 isoform X1"/>
    <property type="match status" value="1"/>
</dbReference>
<evidence type="ECO:0000313" key="21">
    <source>
        <dbReference type="Proteomes" id="UP000472262"/>
    </source>
</evidence>
<evidence type="ECO:0000256" key="2">
    <source>
        <dbReference type="ARBA" id="ARBA00010241"/>
    </source>
</evidence>
<dbReference type="PANTHER" id="PTHR15036">
    <property type="entry name" value="PIKACHURIN-LIKE PROTEIN"/>
    <property type="match status" value="1"/>
</dbReference>
<feature type="signal peptide" evidence="17">
    <location>
        <begin position="1"/>
        <end position="23"/>
    </location>
</feature>
<gene>
    <name evidence="20" type="primary">nrxn3a</name>
</gene>
<feature type="domain" description="Laminin G" evidence="18">
    <location>
        <begin position="861"/>
        <end position="1036"/>
    </location>
</feature>
<keyword evidence="10 16" id="KW-1133">Transmembrane helix</keyword>
<evidence type="ECO:0000256" key="3">
    <source>
        <dbReference type="ARBA" id="ARBA00022536"/>
    </source>
</evidence>
<keyword evidence="8" id="KW-0106">Calcium</keyword>
<dbReference type="GO" id="GO:0046872">
    <property type="term" value="F:metal ion binding"/>
    <property type="evidence" value="ECO:0007669"/>
    <property type="project" value="UniProtKB-KW"/>
</dbReference>
<evidence type="ECO:0000256" key="10">
    <source>
        <dbReference type="ARBA" id="ARBA00022989"/>
    </source>
</evidence>
<comment type="function">
    <text evidence="13">Neuronal cell surface protein that may be involved in cell recognition and cell adhesion.</text>
</comment>
<evidence type="ECO:0000313" key="20">
    <source>
        <dbReference type="Ensembl" id="ENSSGRP00000072964.1"/>
    </source>
</evidence>
<feature type="region of interest" description="Disordered" evidence="15">
    <location>
        <begin position="1528"/>
        <end position="1559"/>
    </location>
</feature>
<feature type="domain" description="Laminin G" evidence="18">
    <location>
        <begin position="437"/>
        <end position="629"/>
    </location>
</feature>
<evidence type="ECO:0000256" key="12">
    <source>
        <dbReference type="ARBA" id="ARBA00023157"/>
    </source>
</evidence>
<dbReference type="Gene3D" id="2.60.120.200">
    <property type="match status" value="6"/>
</dbReference>
<evidence type="ECO:0000256" key="6">
    <source>
        <dbReference type="ARBA" id="ARBA00022729"/>
    </source>
</evidence>
<reference evidence="20" key="2">
    <citation type="submission" date="2025-09" db="UniProtKB">
        <authorList>
            <consortium name="Ensembl"/>
        </authorList>
    </citation>
    <scope>IDENTIFICATION</scope>
</reference>
<sequence length="1559" mass="172699">MNFFRFPVQLQLLISTVLGPCLGLEFTGSQGQWARYLRWDASTRSDLSFQFKTDVSTALILYFDDGGFCDFLQLMVVEGKLQLQFGIDCAESTVVSDKRVNDSSWHSATLSRYNLRTVLVLDGLSKSGEVRPQRQYMKIVSDLFLGGVPQDIRISVLTLPTVKDLPPFKGIIRELKYNNKEPILLSSQRVRMDIEGICMENPCENGGTCSVVDGEPLCDCSKTEYVGRFCNEGFAHMMMADQAREENMATFRGSEYFCYDLSQNPIQSSSDEITLSFKTWQRNGLILHTGKSADYVNLALKDGAVSLVINLGSGAFEAIVEPVNGKFNDNAWHDVKVTRNLRQVTISVDGILTTTGYTQEDYTMLGSDDFFYVGGSPSTADLPGSPVSNNFMGCLKEVVYKNNDIRLELSRLARIVDPKMKIQGDVVFKCENVATLDPISFETPEAYISLPKWNTKRMGSISFDFRTTEPNGLILFTHGKPQERKDARSQKNTKVDFFAVELLDGSLYLLLDMGSGTIKVKATQNKVNDGAWYHVDIQRDGRSGTISVNSRRTPFTASGENEILDLEGDMYLGGLPDNRAGLILPTELWTAMLNYGYVGCIRDLFIDGRSKDIRQIAEDQNGAGIKPSCNKMPGKQCDSYPCKNKGVCKEGWNRFICDCTGTGYWSRTCEREASILSYDGSMYMKVVMPTVMHTEAEDVSLRFMSQRAYGLLMATTSRDSADTLRLELDGSRVKLTVNLDCIRINCNSSKGPETLYAGQKLNDNEWHTVRVIRRGKSYKLTVDDDVAEGQMVGDHTRLEFHNIETGVMTERRFVSMIPSSFIGHLQSLKFNGMLYIDLCKNGDIDYCELNARFGMRSIIADPVTFKSKSSYLSLATLQAYTSMHLFFQFKTTSPDGFILFNSGDGSDFIAVELVKGYIHYVFDLGNGPNVIKGNSDRALHDNQWHNVVITRDNSNIHTLKVDAKAVSQGINGAKNLDLKGDLYIAGLGPNMYNSLPKLVASRDGFKGCLASVDLNGRLPDLINDALFRSGQIERGCEGPSTTCQEDSCANMGICIQQWENYTCDCSMTSYTGTQCNDPGTTYIFGKGGGLITFNWPANERPSTRTDRLTVGFSTSLKDGILIRIDSAPGLGDYLMLHIEQGKIGVTFNIGTSDITVQESSTTVNDGKYHVVRFTRNGGNATLQVDNWAINEHFPSGNSDNERIQMANKKIPFKYARPVEEWLQEKGRQLTIFNTQATIRIGGSDRKRPFQGQLSGLYYNGLKVLNMAAQGNPNIKINGSVRLVGEVPSAGSARSTALPPEMSTTFIETTTTMSTTTTRKHRTPPTIQTTDDMVSSAECSSDDEDFAECEGHAGGLDKTLSSSTFEGGYKAHAPKWGSKDFRPNKVSDSGRTTTTSFSPKLSRSTTTSTPPKLPAGKMNHRELKPQPDIVLLPLPTSYEVGNTKLKSPLITSPMFRNVPTAIPTEPGIRRVPGASEVVRESSSTTGMVVGIVAAAALCILILLYAMYKYRNRDEGSYQVDETRNYITNSAQSNGAVMKDKQQSVKSGNKKQKNKDKEYYV</sequence>
<keyword evidence="7" id="KW-0677">Repeat</keyword>
<dbReference type="SMART" id="SM00282">
    <property type="entry name" value="LamG"/>
    <property type="match status" value="6"/>
</dbReference>
<dbReference type="FunFam" id="2.60.120.200:FF:000007">
    <property type="entry name" value="neurexin-1 isoform X1"/>
    <property type="match status" value="1"/>
</dbReference>